<dbReference type="Proteomes" id="UP000002316">
    <property type="component" value="Chromosome 8"/>
</dbReference>
<protein>
    <submittedName>
        <fullName evidence="2">Uncharacterized protein</fullName>
    </submittedName>
</protein>
<dbReference type="EMBL" id="FN554971">
    <property type="protein sequence ID" value="CBH13769.1"/>
    <property type="molecule type" value="Genomic_DNA"/>
</dbReference>
<reference evidence="3" key="1">
    <citation type="journal article" date="2010" name="PLoS Negl. Trop. Dis.">
        <title>The genome sequence of Trypanosoma brucei gambiense, causative agent of chronic human african trypanosomiasis.</title>
        <authorList>
            <person name="Jackson A.P."/>
            <person name="Sanders M."/>
            <person name="Berry A."/>
            <person name="McQuillan J."/>
            <person name="Aslett M.A."/>
            <person name="Quail M.A."/>
            <person name="Chukualim B."/>
            <person name="Capewell P."/>
            <person name="MacLeod A."/>
            <person name="Melville S.E."/>
            <person name="Gibson W."/>
            <person name="Barry J.D."/>
            <person name="Berriman M."/>
            <person name="Hertz-Fowler C."/>
        </authorList>
    </citation>
    <scope>NUCLEOTIDE SEQUENCE [LARGE SCALE GENOMIC DNA]</scope>
    <source>
        <strain evidence="3">MHOM/CI/86/DAL972</strain>
    </source>
</reference>
<feature type="region of interest" description="Disordered" evidence="1">
    <location>
        <begin position="1"/>
        <end position="25"/>
    </location>
</feature>
<gene>
    <name evidence="2" type="ORF">TbgDal_VIII7130</name>
</gene>
<organism evidence="2 3">
    <name type="scientific">Trypanosoma brucei gambiense (strain MHOM/CI/86/DAL972)</name>
    <dbReference type="NCBI Taxonomy" id="679716"/>
    <lineage>
        <taxon>Eukaryota</taxon>
        <taxon>Discoba</taxon>
        <taxon>Euglenozoa</taxon>
        <taxon>Kinetoplastea</taxon>
        <taxon>Metakinetoplastina</taxon>
        <taxon>Trypanosomatida</taxon>
        <taxon>Trypanosomatidae</taxon>
        <taxon>Trypanosoma</taxon>
    </lineage>
</organism>
<evidence type="ECO:0000256" key="1">
    <source>
        <dbReference type="SAM" id="MobiDB-lite"/>
    </source>
</evidence>
<dbReference type="GeneID" id="23863944"/>
<dbReference type="RefSeq" id="XP_011776045.1">
    <property type="nucleotide sequence ID" value="XM_011777743.1"/>
</dbReference>
<sequence length="126" mass="13985">MSGVARVARHEHPAGDTTRGDVGDGTALVPNLAPKLLRCPDFPTKGVERVVFVRYKHGHNVATQLNTLEVCLKGTSPHGLRCPALKVLHEDGCFPTGDPIRFLRKLERGRMWKCSPVYPFLFVQRA</sequence>
<accession>C9ZWI0</accession>
<feature type="compositionally biased region" description="Basic and acidic residues" evidence="1">
    <location>
        <begin position="8"/>
        <end position="22"/>
    </location>
</feature>
<name>C9ZWI0_TRYB9</name>
<dbReference type="AlphaFoldDB" id="C9ZWI0"/>
<evidence type="ECO:0000313" key="3">
    <source>
        <dbReference type="Proteomes" id="UP000002316"/>
    </source>
</evidence>
<evidence type="ECO:0000313" key="2">
    <source>
        <dbReference type="EMBL" id="CBH13769.1"/>
    </source>
</evidence>
<proteinExistence type="predicted"/>
<dbReference type="KEGG" id="tbg:TbgDal_VIII7130"/>